<dbReference type="SUPFAM" id="SSF52540">
    <property type="entry name" value="P-loop containing nucleoside triphosphate hydrolases"/>
    <property type="match status" value="1"/>
</dbReference>
<dbReference type="PROSITE" id="PS00211">
    <property type="entry name" value="ABC_TRANSPORTER_1"/>
    <property type="match status" value="1"/>
</dbReference>
<evidence type="ECO:0000256" key="4">
    <source>
        <dbReference type="ARBA" id="ARBA00049985"/>
    </source>
</evidence>
<evidence type="ECO:0000259" key="5">
    <source>
        <dbReference type="PROSITE" id="PS50893"/>
    </source>
</evidence>
<dbReference type="PROSITE" id="PS50893">
    <property type="entry name" value="ABC_TRANSPORTER_2"/>
    <property type="match status" value="1"/>
</dbReference>
<dbReference type="InterPro" id="IPR005894">
    <property type="entry name" value="DrrA"/>
</dbReference>
<keyword evidence="3 6" id="KW-0067">ATP-binding</keyword>
<proteinExistence type="inferred from homology"/>
<evidence type="ECO:0000256" key="3">
    <source>
        <dbReference type="ARBA" id="ARBA00022840"/>
    </source>
</evidence>
<dbReference type="RefSeq" id="WP_301663478.1">
    <property type="nucleotide sequence ID" value="NZ_VCYH01000003.1"/>
</dbReference>
<keyword evidence="7" id="KW-1185">Reference proteome</keyword>
<gene>
    <name evidence="6" type="ORF">FGU65_05645</name>
</gene>
<evidence type="ECO:0000313" key="7">
    <source>
        <dbReference type="Proteomes" id="UP001168338"/>
    </source>
</evidence>
<dbReference type="InterPro" id="IPR017871">
    <property type="entry name" value="ABC_transporter-like_CS"/>
</dbReference>
<dbReference type="Pfam" id="PF00005">
    <property type="entry name" value="ABC_tran"/>
    <property type="match status" value="1"/>
</dbReference>
<protein>
    <submittedName>
        <fullName evidence="6">ATP-binding cassette domain-containing protein</fullName>
    </submittedName>
</protein>
<comment type="similarity">
    <text evidence="4">Belongs to the ABC transporter superfamily. Drug exporter-1 (DrugE1) (TC 3.A.1.105) family.</text>
</comment>
<dbReference type="Gene3D" id="3.40.50.300">
    <property type="entry name" value="P-loop containing nucleotide triphosphate hydrolases"/>
    <property type="match status" value="1"/>
</dbReference>
<comment type="caution">
    <text evidence="6">The sequence shown here is derived from an EMBL/GenBank/DDBJ whole genome shotgun (WGS) entry which is preliminary data.</text>
</comment>
<comment type="subcellular location">
    <subcellularLocation>
        <location evidence="1">Cell membrane</location>
        <topology evidence="1">Peripheral membrane protein</topology>
        <orientation evidence="1">Cytoplasmic side</orientation>
    </subcellularLocation>
</comment>
<name>A0ABT8M8Z0_9EURY</name>
<dbReference type="EMBL" id="VCYH01000003">
    <property type="protein sequence ID" value="MDN7024379.1"/>
    <property type="molecule type" value="Genomic_DNA"/>
</dbReference>
<evidence type="ECO:0000313" key="6">
    <source>
        <dbReference type="EMBL" id="MDN7024379.1"/>
    </source>
</evidence>
<dbReference type="InterPro" id="IPR003439">
    <property type="entry name" value="ABC_transporter-like_ATP-bd"/>
</dbReference>
<accession>A0ABT8M8Z0</accession>
<sequence length="330" mass="36992">MDPIIETFAITKKYGSNTAVDAIDLTVERGEVFGLLGPNGAGKTTMLSMLCTILRPTSGTATVNGYDILRQDSLVRRSIGIVFQDPSVDADMTALENLRMHADLYSVPVSEQKARIEEVLELVRLEEKADAFVSTYSGGMRRRLEIARGLLHYPKVLFLDEPTIGLDPQSREHIWDYIRNLKKREDMTIILTTHYMEEADRLCDRVAIVDRGRIVALDKPQDLKKGLGGDTIVFGTSDGQALRDLLLQSRMAESVQIRNGEITAAVGNASVLLPRIVEAAAGAGIHIEYIHISHPDMNDVFIHYTGRDLRQEEARERFGRLAMMKRRRSR</sequence>
<reference evidence="6" key="1">
    <citation type="submission" date="2019-05" db="EMBL/GenBank/DDBJ databases">
        <title>Methanoculleus sp. FWC-SCC1, a methanogenic archaeon isolated from deep marine cold seep.</title>
        <authorList>
            <person name="Chen Y.-W."/>
            <person name="Chen S.-C."/>
            <person name="Teng N.-H."/>
            <person name="Lai M.-C."/>
        </authorList>
    </citation>
    <scope>NUCLEOTIDE SEQUENCE</scope>
    <source>
        <strain evidence="6">FWC-SCC1</strain>
    </source>
</reference>
<dbReference type="InterPro" id="IPR003593">
    <property type="entry name" value="AAA+_ATPase"/>
</dbReference>
<evidence type="ECO:0000256" key="1">
    <source>
        <dbReference type="ARBA" id="ARBA00004413"/>
    </source>
</evidence>
<dbReference type="PANTHER" id="PTHR43582">
    <property type="entry name" value="LINEARMYCIN RESISTANCE ATP-BINDING PROTEIN LNRL"/>
    <property type="match status" value="1"/>
</dbReference>
<feature type="domain" description="ABC transporter" evidence="5">
    <location>
        <begin position="5"/>
        <end position="236"/>
    </location>
</feature>
<keyword evidence="2" id="KW-0547">Nucleotide-binding</keyword>
<dbReference type="Proteomes" id="UP001168338">
    <property type="component" value="Unassembled WGS sequence"/>
</dbReference>
<dbReference type="NCBIfam" id="TIGR01188">
    <property type="entry name" value="drrA"/>
    <property type="match status" value="1"/>
</dbReference>
<dbReference type="GO" id="GO:0005524">
    <property type="term" value="F:ATP binding"/>
    <property type="evidence" value="ECO:0007669"/>
    <property type="project" value="UniProtKB-KW"/>
</dbReference>
<dbReference type="PANTHER" id="PTHR43582:SF2">
    <property type="entry name" value="LINEARMYCIN RESISTANCE ATP-BINDING PROTEIN LNRL"/>
    <property type="match status" value="1"/>
</dbReference>
<evidence type="ECO:0000256" key="2">
    <source>
        <dbReference type="ARBA" id="ARBA00022741"/>
    </source>
</evidence>
<organism evidence="6 7">
    <name type="scientific">Methanoculleus frigidifontis</name>
    <dbReference type="NCBI Taxonomy" id="2584085"/>
    <lineage>
        <taxon>Archaea</taxon>
        <taxon>Methanobacteriati</taxon>
        <taxon>Methanobacteriota</taxon>
        <taxon>Stenosarchaea group</taxon>
        <taxon>Methanomicrobia</taxon>
        <taxon>Methanomicrobiales</taxon>
        <taxon>Methanomicrobiaceae</taxon>
        <taxon>Methanoculleus</taxon>
    </lineage>
</organism>
<dbReference type="InterPro" id="IPR027417">
    <property type="entry name" value="P-loop_NTPase"/>
</dbReference>
<dbReference type="SMART" id="SM00382">
    <property type="entry name" value="AAA"/>
    <property type="match status" value="1"/>
</dbReference>